<dbReference type="RefSeq" id="WP_230099274.1">
    <property type="nucleotide sequence ID" value="NZ_CAKKNT010000029.1"/>
</dbReference>
<protein>
    <submittedName>
        <fullName evidence="2">Uncharacterized protein</fullName>
    </submittedName>
</protein>
<keyword evidence="3" id="KW-1185">Reference proteome</keyword>
<dbReference type="EMBL" id="CAKKNT010000029">
    <property type="protein sequence ID" value="CAH0419231.1"/>
    <property type="molecule type" value="Genomic_DNA"/>
</dbReference>
<name>A0ABN8BTZ1_9LACO</name>
<evidence type="ECO:0000313" key="2">
    <source>
        <dbReference type="EMBL" id="CAH0419231.1"/>
    </source>
</evidence>
<sequence length="150" mass="16863">MIKLKKAQIIFGIIILLVIAFIGGIEINHYQQTKRADQMQVEIDKQINSNVTKERIDINVVNPKHINISLKGGNADDIADILSAGKPLKKFDFWQYLKNHVNRTDDVVQEKFGKGITVSLMDPNNPTKPLYSVRDGKVLYDKGASTTNVN</sequence>
<accession>A0ABN8BTZ1</accession>
<dbReference type="Proteomes" id="UP000789719">
    <property type="component" value="Unassembled WGS sequence"/>
</dbReference>
<keyword evidence="1" id="KW-1133">Transmembrane helix</keyword>
<organism evidence="2 3">
    <name type="scientific">Periweissella ghanensis</name>
    <dbReference type="NCBI Taxonomy" id="467997"/>
    <lineage>
        <taxon>Bacteria</taxon>
        <taxon>Bacillati</taxon>
        <taxon>Bacillota</taxon>
        <taxon>Bacilli</taxon>
        <taxon>Lactobacillales</taxon>
        <taxon>Lactobacillaceae</taxon>
        <taxon>Periweissella</taxon>
    </lineage>
</organism>
<comment type="caution">
    <text evidence="2">The sequence shown here is derived from an EMBL/GenBank/DDBJ whole genome shotgun (WGS) entry which is preliminary data.</text>
</comment>
<reference evidence="2 3" key="1">
    <citation type="submission" date="2021-11" db="EMBL/GenBank/DDBJ databases">
        <authorList>
            <person name="Depoorter E."/>
        </authorList>
    </citation>
    <scope>NUCLEOTIDE SEQUENCE [LARGE SCALE GENOMIC DNA]</scope>
    <source>
        <strain evidence="2 3">LMG 24286</strain>
    </source>
</reference>
<gene>
    <name evidence="2" type="ORF">WGH24286_01678</name>
</gene>
<keyword evidence="1" id="KW-0812">Transmembrane</keyword>
<proteinExistence type="predicted"/>
<evidence type="ECO:0000256" key="1">
    <source>
        <dbReference type="SAM" id="Phobius"/>
    </source>
</evidence>
<keyword evidence="1" id="KW-0472">Membrane</keyword>
<evidence type="ECO:0000313" key="3">
    <source>
        <dbReference type="Proteomes" id="UP000789719"/>
    </source>
</evidence>
<feature type="transmembrane region" description="Helical" evidence="1">
    <location>
        <begin position="7"/>
        <end position="25"/>
    </location>
</feature>